<dbReference type="AlphaFoldDB" id="A0A0P1AUV3"/>
<dbReference type="RefSeq" id="XP_024582552.1">
    <property type="nucleotide sequence ID" value="XM_024717011.1"/>
</dbReference>
<evidence type="ECO:0000313" key="1">
    <source>
        <dbReference type="EMBL" id="CEG46183.1"/>
    </source>
</evidence>
<proteinExistence type="predicted"/>
<reference evidence="2" key="1">
    <citation type="submission" date="2014-09" db="EMBL/GenBank/DDBJ databases">
        <authorList>
            <person name="Sharma Rahul"/>
            <person name="Thines Marco"/>
        </authorList>
    </citation>
    <scope>NUCLEOTIDE SEQUENCE [LARGE SCALE GENOMIC DNA]</scope>
</reference>
<dbReference type="EMBL" id="CCYD01002047">
    <property type="protein sequence ID" value="CEG46183.1"/>
    <property type="molecule type" value="Genomic_DNA"/>
</dbReference>
<dbReference type="GeneID" id="36397653"/>
<evidence type="ECO:0000313" key="2">
    <source>
        <dbReference type="Proteomes" id="UP000054928"/>
    </source>
</evidence>
<dbReference type="Proteomes" id="UP000054928">
    <property type="component" value="Unassembled WGS sequence"/>
</dbReference>
<name>A0A0P1AUV3_PLAHL</name>
<accession>A0A0P1AUV3</accession>
<protein>
    <submittedName>
        <fullName evidence="1">Uncharacterized protein</fullName>
    </submittedName>
</protein>
<keyword evidence="2" id="KW-1185">Reference proteome</keyword>
<sequence length="66" mass="7607">MRIEQRYMCFGDVDATQSKHRWLKIRPLDNPGQSSGQGGNNSMAGRRMMGIFCELDLYILHKRSFG</sequence>
<organism evidence="1 2">
    <name type="scientific">Plasmopara halstedii</name>
    <name type="common">Downy mildew of sunflower</name>
    <dbReference type="NCBI Taxonomy" id="4781"/>
    <lineage>
        <taxon>Eukaryota</taxon>
        <taxon>Sar</taxon>
        <taxon>Stramenopiles</taxon>
        <taxon>Oomycota</taxon>
        <taxon>Peronosporomycetes</taxon>
        <taxon>Peronosporales</taxon>
        <taxon>Peronosporaceae</taxon>
        <taxon>Plasmopara</taxon>
    </lineage>
</organism>